<organism evidence="2 3">
    <name type="scientific">Halalkalibacter alkaliphilus</name>
    <dbReference type="NCBI Taxonomy" id="2917993"/>
    <lineage>
        <taxon>Bacteria</taxon>
        <taxon>Bacillati</taxon>
        <taxon>Bacillota</taxon>
        <taxon>Bacilli</taxon>
        <taxon>Bacillales</taxon>
        <taxon>Bacillaceae</taxon>
        <taxon>Halalkalibacter</taxon>
    </lineage>
</organism>
<dbReference type="Pfam" id="PF03861">
    <property type="entry name" value="ANTAR"/>
    <property type="match status" value="1"/>
</dbReference>
<proteinExistence type="predicted"/>
<evidence type="ECO:0000313" key="3">
    <source>
        <dbReference type="Proteomes" id="UP001139150"/>
    </source>
</evidence>
<comment type="caution">
    <text evidence="2">The sequence shown here is derived from an EMBL/GenBank/DDBJ whole genome shotgun (WGS) entry which is preliminary data.</text>
</comment>
<sequence>MIDRFLLFIDPEVKDYYKPTDSTNLGSRLQDLGYRVIKTTDVSAVSTYIHQVDALIICSSIANIKTFATQSLNHRSLPLIWWFHEGSSLKDEICELEIDIDALLCSNMSNKEIHWSLHLCSNRFLQRIQWQKERELLLSKLEERKHLEKAKAILCELKKISEQEAYDFIRKQAMDERKRMVDVAISIITAYQILVANK</sequence>
<dbReference type="Gene3D" id="1.10.10.10">
    <property type="entry name" value="Winged helix-like DNA-binding domain superfamily/Winged helix DNA-binding domain"/>
    <property type="match status" value="1"/>
</dbReference>
<feature type="domain" description="ANTAR" evidence="1">
    <location>
        <begin position="127"/>
        <end position="188"/>
    </location>
</feature>
<dbReference type="InterPro" id="IPR008327">
    <property type="entry name" value="Sig_transdc_resp-reg_antiterm"/>
</dbReference>
<evidence type="ECO:0000313" key="2">
    <source>
        <dbReference type="EMBL" id="MCL7749319.1"/>
    </source>
</evidence>
<dbReference type="SUPFAM" id="SSF52172">
    <property type="entry name" value="CheY-like"/>
    <property type="match status" value="1"/>
</dbReference>
<protein>
    <submittedName>
        <fullName evidence="2">ANTAR domain-containing protein</fullName>
    </submittedName>
</protein>
<name>A0A9X2I997_9BACI</name>
<dbReference type="AlphaFoldDB" id="A0A9X2I997"/>
<evidence type="ECO:0000259" key="1">
    <source>
        <dbReference type="PROSITE" id="PS50921"/>
    </source>
</evidence>
<keyword evidence="3" id="KW-1185">Reference proteome</keyword>
<dbReference type="EMBL" id="JAKRYL010000027">
    <property type="protein sequence ID" value="MCL7749319.1"/>
    <property type="molecule type" value="Genomic_DNA"/>
</dbReference>
<accession>A0A9X2I997</accession>
<dbReference type="PROSITE" id="PS50921">
    <property type="entry name" value="ANTAR"/>
    <property type="match status" value="1"/>
</dbReference>
<dbReference type="PIRSF" id="PIRSF036382">
    <property type="entry name" value="RR_antiterm"/>
    <property type="match status" value="1"/>
</dbReference>
<dbReference type="InterPro" id="IPR005561">
    <property type="entry name" value="ANTAR"/>
</dbReference>
<dbReference type="InterPro" id="IPR036388">
    <property type="entry name" value="WH-like_DNA-bd_sf"/>
</dbReference>
<dbReference type="InterPro" id="IPR011006">
    <property type="entry name" value="CheY-like_superfamily"/>
</dbReference>
<dbReference type="RefSeq" id="WP_250098181.1">
    <property type="nucleotide sequence ID" value="NZ_JAKRYL010000027.1"/>
</dbReference>
<dbReference type="SMART" id="SM01012">
    <property type="entry name" value="ANTAR"/>
    <property type="match status" value="1"/>
</dbReference>
<dbReference type="Proteomes" id="UP001139150">
    <property type="component" value="Unassembled WGS sequence"/>
</dbReference>
<gene>
    <name evidence="2" type="ORF">MF646_19565</name>
</gene>
<reference evidence="2" key="1">
    <citation type="submission" date="2022-02" db="EMBL/GenBank/DDBJ databases">
        <title>Halalkalibacter sp. nov. isolated from Lonar Lake, India.</title>
        <authorList>
            <person name="Joshi A."/>
            <person name="Thite S."/>
            <person name="Lodha T."/>
        </authorList>
    </citation>
    <scope>NUCLEOTIDE SEQUENCE</scope>
    <source>
        <strain evidence="2">MEB205</strain>
    </source>
</reference>
<dbReference type="GO" id="GO:0003723">
    <property type="term" value="F:RNA binding"/>
    <property type="evidence" value="ECO:0007669"/>
    <property type="project" value="InterPro"/>
</dbReference>